<keyword evidence="6" id="KW-0472">Membrane</keyword>
<dbReference type="AlphaFoldDB" id="A0A6S7H5I1"/>
<keyword evidence="3" id="KW-0812">Transmembrane</keyword>
<protein>
    <submittedName>
        <fullName evidence="9">Trace amine-associated receptor 7d-like</fullName>
    </submittedName>
</protein>
<keyword evidence="7 9" id="KW-0675">Receptor</keyword>
<name>A0A6S7H5I1_PARCT</name>
<dbReference type="Pfam" id="PF00001">
    <property type="entry name" value="7tm_1"/>
    <property type="match status" value="1"/>
</dbReference>
<evidence type="ECO:0000313" key="9">
    <source>
        <dbReference type="EMBL" id="CAB3991810.1"/>
    </source>
</evidence>
<evidence type="ECO:0000256" key="7">
    <source>
        <dbReference type="ARBA" id="ARBA00023170"/>
    </source>
</evidence>
<evidence type="ECO:0000256" key="6">
    <source>
        <dbReference type="ARBA" id="ARBA00023136"/>
    </source>
</evidence>
<dbReference type="EMBL" id="CACRXK020001920">
    <property type="protein sequence ID" value="CAB3991810.1"/>
    <property type="molecule type" value="Genomic_DNA"/>
</dbReference>
<dbReference type="Gene3D" id="1.20.1070.10">
    <property type="entry name" value="Rhodopsin 7-helix transmembrane proteins"/>
    <property type="match status" value="1"/>
</dbReference>
<comment type="caution">
    <text evidence="9">The sequence shown here is derived from an EMBL/GenBank/DDBJ whole genome shotgun (WGS) entry which is preliminary data.</text>
</comment>
<keyword evidence="8" id="KW-0807">Transducer</keyword>
<evidence type="ECO:0000256" key="3">
    <source>
        <dbReference type="ARBA" id="ARBA00022692"/>
    </source>
</evidence>
<dbReference type="InterPro" id="IPR000276">
    <property type="entry name" value="GPCR_Rhodpsn"/>
</dbReference>
<keyword evidence="5" id="KW-0297">G-protein coupled receptor</keyword>
<keyword evidence="10" id="KW-1185">Reference proteome</keyword>
<gene>
    <name evidence="9" type="ORF">PACLA_8A048267</name>
</gene>
<reference evidence="9" key="1">
    <citation type="submission" date="2020-04" db="EMBL/GenBank/DDBJ databases">
        <authorList>
            <person name="Alioto T."/>
            <person name="Alioto T."/>
            <person name="Gomez Garrido J."/>
        </authorList>
    </citation>
    <scope>NUCLEOTIDE SEQUENCE</scope>
    <source>
        <strain evidence="9">A484AB</strain>
    </source>
</reference>
<evidence type="ECO:0000256" key="8">
    <source>
        <dbReference type="ARBA" id="ARBA00023224"/>
    </source>
</evidence>
<keyword evidence="2" id="KW-1003">Cell membrane</keyword>
<evidence type="ECO:0000256" key="1">
    <source>
        <dbReference type="ARBA" id="ARBA00004651"/>
    </source>
</evidence>
<dbReference type="CDD" id="cd00637">
    <property type="entry name" value="7tm_classA_rhodopsin-like"/>
    <property type="match status" value="1"/>
</dbReference>
<accession>A0A6S7H5I1</accession>
<dbReference type="PRINTS" id="PR00237">
    <property type="entry name" value="GPCRRHODOPSN"/>
</dbReference>
<dbReference type="OrthoDB" id="6376512at2759"/>
<dbReference type="PANTHER" id="PTHR22752">
    <property type="entry name" value="G PROTEIN-COUPLED RECEPTOR"/>
    <property type="match status" value="1"/>
</dbReference>
<dbReference type="GO" id="GO:0004930">
    <property type="term" value="F:G protein-coupled receptor activity"/>
    <property type="evidence" value="ECO:0007669"/>
    <property type="project" value="UniProtKB-KW"/>
</dbReference>
<evidence type="ECO:0000256" key="2">
    <source>
        <dbReference type="ARBA" id="ARBA00022475"/>
    </source>
</evidence>
<evidence type="ECO:0000313" key="10">
    <source>
        <dbReference type="Proteomes" id="UP001152795"/>
    </source>
</evidence>
<dbReference type="PROSITE" id="PS50262">
    <property type="entry name" value="G_PROTEIN_RECEP_F1_2"/>
    <property type="match status" value="1"/>
</dbReference>
<comment type="subcellular location">
    <subcellularLocation>
        <location evidence="1">Cell membrane</location>
        <topology evidence="1">Multi-pass membrane protein</topology>
    </subcellularLocation>
</comment>
<organism evidence="9 10">
    <name type="scientific">Paramuricea clavata</name>
    <name type="common">Red gorgonian</name>
    <name type="synonym">Violescent sea-whip</name>
    <dbReference type="NCBI Taxonomy" id="317549"/>
    <lineage>
        <taxon>Eukaryota</taxon>
        <taxon>Metazoa</taxon>
        <taxon>Cnidaria</taxon>
        <taxon>Anthozoa</taxon>
        <taxon>Octocorallia</taxon>
        <taxon>Malacalcyonacea</taxon>
        <taxon>Plexauridae</taxon>
        <taxon>Paramuricea</taxon>
    </lineage>
</organism>
<dbReference type="SUPFAM" id="SSF81321">
    <property type="entry name" value="Family A G protein-coupled receptor-like"/>
    <property type="match status" value="1"/>
</dbReference>
<sequence>MADNVSASVFNVYSSKEKIGLAIFSGAIFVVAVPANLYVLLLTCFCSSRRKPSDLLQMNMNVSQFLTALLQIPLQLLAHVMKPDLVADGGSLCQIVGILPYPLYVVTIETMVFMSVDRLCAVKSPLKYATKMTTKRLKCIILFTWAHATIFTIILAVFIQFGYNRTRGQCAIVGQNQIVMLAVIGATHVAIPFVLLIGFYYKLMRFLKRHNRQMFQAAAAQTIEEGRRRNMLNQGQERRVASMVFWIITTYLISWIPPSVTVILQYTLKYPPPIMFALAVLTLHVNEAACPVLHLVFMKNLGDRLKKFCFCRDETSMTDITNSSEGCQN</sequence>
<dbReference type="Proteomes" id="UP001152795">
    <property type="component" value="Unassembled WGS sequence"/>
</dbReference>
<keyword evidence="4" id="KW-1133">Transmembrane helix</keyword>
<dbReference type="GO" id="GO:0005886">
    <property type="term" value="C:plasma membrane"/>
    <property type="evidence" value="ECO:0007669"/>
    <property type="project" value="UniProtKB-SubCell"/>
</dbReference>
<proteinExistence type="predicted"/>
<evidence type="ECO:0000256" key="4">
    <source>
        <dbReference type="ARBA" id="ARBA00022989"/>
    </source>
</evidence>
<evidence type="ECO:0000256" key="5">
    <source>
        <dbReference type="ARBA" id="ARBA00023040"/>
    </source>
</evidence>
<dbReference type="InterPro" id="IPR017452">
    <property type="entry name" value="GPCR_Rhodpsn_7TM"/>
</dbReference>